<dbReference type="GO" id="GO:0016301">
    <property type="term" value="F:kinase activity"/>
    <property type="evidence" value="ECO:0007669"/>
    <property type="project" value="UniProtKB-KW"/>
</dbReference>
<evidence type="ECO:0000313" key="1">
    <source>
        <dbReference type="EMBL" id="MCK0536627.1"/>
    </source>
</evidence>
<evidence type="ECO:0000313" key="2">
    <source>
        <dbReference type="Proteomes" id="UP001165524"/>
    </source>
</evidence>
<keyword evidence="1" id="KW-0418">Kinase</keyword>
<dbReference type="InterPro" id="IPR016064">
    <property type="entry name" value="NAD/diacylglycerol_kinase_sf"/>
</dbReference>
<keyword evidence="1" id="KW-0808">Transferase</keyword>
<dbReference type="RefSeq" id="WP_246948096.1">
    <property type="nucleotide sequence ID" value="NZ_JALKII010000001.1"/>
</dbReference>
<dbReference type="InterPro" id="IPR002504">
    <property type="entry name" value="NADK"/>
</dbReference>
<name>A0ABT0E485_9GAMM</name>
<dbReference type="InterPro" id="IPR011386">
    <property type="entry name" value="Put_ATP-NAD_kin"/>
</dbReference>
<dbReference type="EMBL" id="JALKII010000001">
    <property type="protein sequence ID" value="MCK0536627.1"/>
    <property type="molecule type" value="Genomic_DNA"/>
</dbReference>
<accession>A0ABT0E485</accession>
<gene>
    <name evidence="1" type="ORF">MU846_02800</name>
</gene>
<organism evidence="1 2">
    <name type="scientific">Alcanivorax quisquiliarum</name>
    <dbReference type="NCBI Taxonomy" id="2933565"/>
    <lineage>
        <taxon>Bacteria</taxon>
        <taxon>Pseudomonadati</taxon>
        <taxon>Pseudomonadota</taxon>
        <taxon>Gammaproteobacteria</taxon>
        <taxon>Oceanospirillales</taxon>
        <taxon>Alcanivoracaceae</taxon>
        <taxon>Alcanivorax</taxon>
    </lineage>
</organism>
<proteinExistence type="predicted"/>
<dbReference type="InterPro" id="IPR017438">
    <property type="entry name" value="ATP-NAD_kinase_N"/>
</dbReference>
<reference evidence="1" key="1">
    <citation type="submission" date="2022-04" db="EMBL/GenBank/DDBJ databases">
        <title>Alcanivorax sp. CY1518 draft genome sequence.</title>
        <authorList>
            <person name="Zhao G."/>
            <person name="An M."/>
        </authorList>
    </citation>
    <scope>NUCLEOTIDE SEQUENCE</scope>
    <source>
        <strain evidence="1">CY1518</strain>
    </source>
</reference>
<dbReference type="SUPFAM" id="SSF111331">
    <property type="entry name" value="NAD kinase/diacylglycerol kinase-like"/>
    <property type="match status" value="1"/>
</dbReference>
<keyword evidence="2" id="KW-1185">Reference proteome</keyword>
<dbReference type="Pfam" id="PF01513">
    <property type="entry name" value="NAD_kinase"/>
    <property type="match status" value="1"/>
</dbReference>
<protein>
    <submittedName>
        <fullName evidence="1">ATP-NAD kinase family protein</fullName>
    </submittedName>
</protein>
<dbReference type="InterPro" id="IPR039065">
    <property type="entry name" value="AcoX-like"/>
</dbReference>
<dbReference type="Gene3D" id="3.40.50.10330">
    <property type="entry name" value="Probable inorganic polyphosphate/atp-NAD kinase, domain 1"/>
    <property type="match status" value="1"/>
</dbReference>
<sequence length="378" mass="39279">MSEKASPGLRIGLLVNPLAGLGGAVGLKGTDGAATVAEALARGAEPQAGNRVVRALRELDGAAAVQWFTWGGEMGERWLREAGFTGQVLGQPANPSGPADTGHAVRALEAAGIDVLLFAGGDGTARDIHDSLASALPVLGIPAGCKMHSGVYAVNPEAAGQLLRSLVQGELIGLTEGEVRDIDEQAFRSGVVKARFYGVLRVPDNDRLLQQVKCGAIDNEALQVTELAAWMAEQMEPGICYLVGSGSTVAEVMAQLGLPNTLLGVDVVCDGELWAADVTAAQALVLIEGRPARAIVTVIGGQGHLFGRGNQQFSPEIIRRLGRDGIHVLATRAKLASLQGRPLLLDSGDAALDRALAGLIPVITGYDDQVLYRLGGEL</sequence>
<dbReference type="PANTHER" id="PTHR40697">
    <property type="entry name" value="ACETOIN CATABOLISM PROTEIN X"/>
    <property type="match status" value="1"/>
</dbReference>
<dbReference type="PANTHER" id="PTHR40697:SF2">
    <property type="entry name" value="ATP-NAD KINASE-RELATED"/>
    <property type="match status" value="1"/>
</dbReference>
<dbReference type="Proteomes" id="UP001165524">
    <property type="component" value="Unassembled WGS sequence"/>
</dbReference>
<dbReference type="PIRSF" id="PIRSF016907">
    <property type="entry name" value="Kin_ATP-NAD"/>
    <property type="match status" value="1"/>
</dbReference>
<dbReference type="Pfam" id="PF20143">
    <property type="entry name" value="NAD_kinase_C"/>
    <property type="match status" value="1"/>
</dbReference>
<comment type="caution">
    <text evidence="1">The sequence shown here is derived from an EMBL/GenBank/DDBJ whole genome shotgun (WGS) entry which is preliminary data.</text>
</comment>